<dbReference type="AlphaFoldDB" id="A0A7J6KZR4"/>
<sequence length="121" mass="12679">YLCEASEYDGIFMVAQVSSAQPTARNPVPITGSTSRIEVDLALSVEAPRINGVVKCSLNVLLNNANVASDTAEISSRDLLSASGLRFHIVPVGLVNDRENDNGGGDEVHVQIAWLGGTSVG</sequence>
<organism evidence="1 3">
    <name type="scientific">Perkinsus olseni</name>
    <name type="common">Perkinsus atlanticus</name>
    <dbReference type="NCBI Taxonomy" id="32597"/>
    <lineage>
        <taxon>Eukaryota</taxon>
        <taxon>Sar</taxon>
        <taxon>Alveolata</taxon>
        <taxon>Perkinsozoa</taxon>
        <taxon>Perkinsea</taxon>
        <taxon>Perkinsida</taxon>
        <taxon>Perkinsidae</taxon>
        <taxon>Perkinsus</taxon>
    </lineage>
</organism>
<dbReference type="EMBL" id="JABAHT010000695">
    <property type="protein sequence ID" value="KAF4652688.1"/>
    <property type="molecule type" value="Genomic_DNA"/>
</dbReference>
<protein>
    <submittedName>
        <fullName evidence="1">Uncharacterized protein</fullName>
    </submittedName>
</protein>
<evidence type="ECO:0000313" key="3">
    <source>
        <dbReference type="Proteomes" id="UP000570595"/>
    </source>
</evidence>
<feature type="non-terminal residue" evidence="1">
    <location>
        <position position="1"/>
    </location>
</feature>
<dbReference type="Proteomes" id="UP000570595">
    <property type="component" value="Unassembled WGS sequence"/>
</dbReference>
<evidence type="ECO:0000313" key="1">
    <source>
        <dbReference type="EMBL" id="KAF4652688.1"/>
    </source>
</evidence>
<evidence type="ECO:0000313" key="2">
    <source>
        <dbReference type="EMBL" id="KAF4654762.1"/>
    </source>
</evidence>
<accession>A0A7J6KZR4</accession>
<evidence type="ECO:0000313" key="4">
    <source>
        <dbReference type="Proteomes" id="UP000572268"/>
    </source>
</evidence>
<proteinExistence type="predicted"/>
<gene>
    <name evidence="2" type="ORF">FOL46_008550</name>
    <name evidence="1" type="ORF">FOZ61_009471</name>
</gene>
<dbReference type="EMBL" id="JABANN010000694">
    <property type="protein sequence ID" value="KAF4654762.1"/>
    <property type="molecule type" value="Genomic_DNA"/>
</dbReference>
<name>A0A7J6KZR4_PEROL</name>
<reference evidence="3 4" key="1">
    <citation type="submission" date="2020-04" db="EMBL/GenBank/DDBJ databases">
        <title>Perkinsus olseni comparative genomics.</title>
        <authorList>
            <person name="Bogema D.R."/>
        </authorList>
    </citation>
    <scope>NUCLEOTIDE SEQUENCE [LARGE SCALE GENOMIC DNA]</scope>
    <source>
        <strain evidence="1">ATCC PRA-179</strain>
        <strain evidence="2">ATCC PRA-31</strain>
    </source>
</reference>
<comment type="caution">
    <text evidence="1">The sequence shown here is derived from an EMBL/GenBank/DDBJ whole genome shotgun (WGS) entry which is preliminary data.</text>
</comment>
<dbReference type="Proteomes" id="UP000572268">
    <property type="component" value="Unassembled WGS sequence"/>
</dbReference>